<dbReference type="InterPro" id="IPR037079">
    <property type="entry name" value="AF2212/PG0164-like_sf"/>
</dbReference>
<accession>A0A975FR47</accession>
<dbReference type="KEGG" id="aarc:G127AT_05705"/>
<dbReference type="RefSeq" id="WP_210900936.1">
    <property type="nucleotide sequence ID" value="NZ_CP071696.1"/>
</dbReference>
<dbReference type="InterPro" id="IPR015018">
    <property type="entry name" value="DUF1905"/>
</dbReference>
<name>A0A975FR47_9MICO</name>
<dbReference type="Pfam" id="PF13376">
    <property type="entry name" value="OmdA"/>
    <property type="match status" value="1"/>
</dbReference>
<keyword evidence="2" id="KW-1185">Reference proteome</keyword>
<dbReference type="AlphaFoldDB" id="A0A975FR47"/>
<evidence type="ECO:0000313" key="1">
    <source>
        <dbReference type="EMBL" id="QTX05701.1"/>
    </source>
</evidence>
<sequence length="145" mass="15436">MRFETKLLSMDGRNTGIEVAPEDVEALGAGKRPPVKVSVNGFEYRSTIAPMGGRFLIPFSSDKRAATGLGADDAITVELTLDTEPRTVEVPDDLQLALDAAPVAKRAYEALSPSRKKAIVTNVTGAKAPETRARRIEKAVAELGG</sequence>
<gene>
    <name evidence="1" type="ORF">G127AT_05705</name>
</gene>
<protein>
    <submittedName>
        <fullName evidence="1">DUF1905 domain-containing protein</fullName>
    </submittedName>
</protein>
<evidence type="ECO:0000313" key="2">
    <source>
        <dbReference type="Proteomes" id="UP000671914"/>
    </source>
</evidence>
<dbReference type="Pfam" id="PF08922">
    <property type="entry name" value="DUF1905"/>
    <property type="match status" value="1"/>
</dbReference>
<dbReference type="Proteomes" id="UP000671914">
    <property type="component" value="Chromosome"/>
</dbReference>
<dbReference type="EMBL" id="CP071696">
    <property type="protein sequence ID" value="QTX05701.1"/>
    <property type="molecule type" value="Genomic_DNA"/>
</dbReference>
<proteinExistence type="predicted"/>
<organism evidence="1 2">
    <name type="scientific">Agromyces archimandritae</name>
    <dbReference type="NCBI Taxonomy" id="2781962"/>
    <lineage>
        <taxon>Bacteria</taxon>
        <taxon>Bacillati</taxon>
        <taxon>Actinomycetota</taxon>
        <taxon>Actinomycetes</taxon>
        <taxon>Micrococcales</taxon>
        <taxon>Microbacteriaceae</taxon>
        <taxon>Agromyces</taxon>
    </lineage>
</organism>
<dbReference type="Gene3D" id="2.40.30.100">
    <property type="entry name" value="AF2212/PG0164-like"/>
    <property type="match status" value="1"/>
</dbReference>
<reference evidence="1" key="1">
    <citation type="submission" date="2021-03" db="EMBL/GenBank/DDBJ databases">
        <title>Agromyces archimandritus sp. nov., isolated from the cockroach Archimandrita tessellata.</title>
        <authorList>
            <person name="Guzman J."/>
            <person name="Ortuzar M."/>
            <person name="Poehlein A."/>
            <person name="Daniel R."/>
            <person name="Trujillo M."/>
            <person name="Vilcinskas A."/>
        </authorList>
    </citation>
    <scope>NUCLEOTIDE SEQUENCE</scope>
    <source>
        <strain evidence="1">G127AT</strain>
    </source>
</reference>
<dbReference type="SUPFAM" id="SSF141694">
    <property type="entry name" value="AF2212/PG0164-like"/>
    <property type="match status" value="1"/>
</dbReference>